<evidence type="ECO:0000313" key="8">
    <source>
        <dbReference type="Proteomes" id="UP000273405"/>
    </source>
</evidence>
<dbReference type="PANTHER" id="PTHR11069">
    <property type="entry name" value="GLUCOSYLCERAMIDASE"/>
    <property type="match status" value="1"/>
</dbReference>
<dbReference type="RefSeq" id="WP_120626907.1">
    <property type="nucleotide sequence ID" value="NZ_RAWG01000125.1"/>
</dbReference>
<dbReference type="InterPro" id="IPR033453">
    <property type="entry name" value="Glyco_hydro_30_TIM-barrel"/>
</dbReference>
<evidence type="ECO:0000313" key="7">
    <source>
        <dbReference type="EMBL" id="RKH40692.1"/>
    </source>
</evidence>
<feature type="signal peptide" evidence="5">
    <location>
        <begin position="1"/>
        <end position="34"/>
    </location>
</feature>
<dbReference type="GO" id="GO:0006680">
    <property type="term" value="P:glucosylceramide catabolic process"/>
    <property type="evidence" value="ECO:0007669"/>
    <property type="project" value="TreeGrafter"/>
</dbReference>
<comment type="similarity">
    <text evidence="1 4">Belongs to the glycosyl hydrolase 30 family.</text>
</comment>
<dbReference type="AlphaFoldDB" id="A0A3A8NL55"/>
<dbReference type="Gene3D" id="2.60.40.1180">
    <property type="entry name" value="Golgi alpha-mannosidase II"/>
    <property type="match status" value="1"/>
</dbReference>
<proteinExistence type="inferred from homology"/>
<dbReference type="GO" id="GO:0004348">
    <property type="term" value="F:glucosylceramidase activity"/>
    <property type="evidence" value="ECO:0007669"/>
    <property type="project" value="InterPro"/>
</dbReference>
<feature type="domain" description="Ricin B lectin" evidence="6">
    <location>
        <begin position="496"/>
        <end position="635"/>
    </location>
</feature>
<dbReference type="InterPro" id="IPR033452">
    <property type="entry name" value="GH30_C"/>
</dbReference>
<organism evidence="7 8">
    <name type="scientific">Corallococcus sicarius</name>
    <dbReference type="NCBI Taxonomy" id="2316726"/>
    <lineage>
        <taxon>Bacteria</taxon>
        <taxon>Pseudomonadati</taxon>
        <taxon>Myxococcota</taxon>
        <taxon>Myxococcia</taxon>
        <taxon>Myxococcales</taxon>
        <taxon>Cystobacterineae</taxon>
        <taxon>Myxococcaceae</taxon>
        <taxon>Corallococcus</taxon>
    </lineage>
</organism>
<comment type="caution">
    <text evidence="7">The sequence shown here is derived from an EMBL/GenBank/DDBJ whole genome shotgun (WGS) entry which is preliminary data.</text>
</comment>
<dbReference type="Pfam" id="PF14200">
    <property type="entry name" value="RicinB_lectin_2"/>
    <property type="match status" value="2"/>
</dbReference>
<dbReference type="SMART" id="SM00458">
    <property type="entry name" value="RICIN"/>
    <property type="match status" value="1"/>
</dbReference>
<dbReference type="PRINTS" id="PR00843">
    <property type="entry name" value="GLHYDRLASE30"/>
</dbReference>
<dbReference type="GO" id="GO:0016020">
    <property type="term" value="C:membrane"/>
    <property type="evidence" value="ECO:0007669"/>
    <property type="project" value="GOC"/>
</dbReference>
<gene>
    <name evidence="7" type="ORF">D7X12_20160</name>
</gene>
<keyword evidence="2 5" id="KW-0732">Signal</keyword>
<feature type="chain" id="PRO_5017274723" evidence="5">
    <location>
        <begin position="35"/>
        <end position="638"/>
    </location>
</feature>
<dbReference type="CDD" id="cd23458">
    <property type="entry name" value="beta-trefoil_Ricin_AgaB34-like"/>
    <property type="match status" value="1"/>
</dbReference>
<evidence type="ECO:0000256" key="2">
    <source>
        <dbReference type="ARBA" id="ARBA00022729"/>
    </source>
</evidence>
<dbReference type="SUPFAM" id="SSF51445">
    <property type="entry name" value="(Trans)glycosidases"/>
    <property type="match status" value="1"/>
</dbReference>
<keyword evidence="4" id="KW-0326">Glycosidase</keyword>
<dbReference type="Proteomes" id="UP000273405">
    <property type="component" value="Unassembled WGS sequence"/>
</dbReference>
<keyword evidence="3 4" id="KW-0378">Hydrolase</keyword>
<evidence type="ECO:0000256" key="1">
    <source>
        <dbReference type="ARBA" id="ARBA00005382"/>
    </source>
</evidence>
<dbReference type="InterPro" id="IPR000772">
    <property type="entry name" value="Ricin_B_lectin"/>
</dbReference>
<dbReference type="PROSITE" id="PS50231">
    <property type="entry name" value="RICIN_B_LECTIN"/>
    <property type="match status" value="1"/>
</dbReference>
<evidence type="ECO:0000256" key="4">
    <source>
        <dbReference type="RuleBase" id="RU361188"/>
    </source>
</evidence>
<dbReference type="InterPro" id="IPR035992">
    <property type="entry name" value="Ricin_B-like_lectins"/>
</dbReference>
<evidence type="ECO:0000259" key="6">
    <source>
        <dbReference type="SMART" id="SM00458"/>
    </source>
</evidence>
<reference evidence="8" key="1">
    <citation type="submission" date="2018-09" db="EMBL/GenBank/DDBJ databases">
        <authorList>
            <person name="Livingstone P.G."/>
            <person name="Whitworth D.E."/>
        </authorList>
    </citation>
    <scope>NUCLEOTIDE SEQUENCE [LARGE SCALE GENOMIC DNA]</scope>
    <source>
        <strain evidence="8">CA040B</strain>
    </source>
</reference>
<keyword evidence="8" id="KW-1185">Reference proteome</keyword>
<dbReference type="InterPro" id="IPR001139">
    <property type="entry name" value="Glyco_hydro_30"/>
</dbReference>
<name>A0A3A8NL55_9BACT</name>
<dbReference type="EMBL" id="RAWG01000125">
    <property type="protein sequence ID" value="RKH40692.1"/>
    <property type="molecule type" value="Genomic_DNA"/>
</dbReference>
<accession>A0A3A8NL55</accession>
<dbReference type="Gene3D" id="3.20.20.80">
    <property type="entry name" value="Glycosidases"/>
    <property type="match status" value="1"/>
</dbReference>
<dbReference type="SUPFAM" id="SSF50370">
    <property type="entry name" value="Ricin B-like lectins"/>
    <property type="match status" value="1"/>
</dbReference>
<dbReference type="Pfam" id="PF02055">
    <property type="entry name" value="Glyco_hydro_30"/>
    <property type="match status" value="1"/>
</dbReference>
<dbReference type="Pfam" id="PF17189">
    <property type="entry name" value="Glyco_hydro_30C"/>
    <property type="match status" value="1"/>
</dbReference>
<protein>
    <submittedName>
        <fullName evidence="7">Glycosyl hydrolase</fullName>
    </submittedName>
</protein>
<evidence type="ECO:0000256" key="5">
    <source>
        <dbReference type="SAM" id="SignalP"/>
    </source>
</evidence>
<dbReference type="PANTHER" id="PTHR11069:SF23">
    <property type="entry name" value="LYSOSOMAL ACID GLUCOSYLCERAMIDASE"/>
    <property type="match status" value="1"/>
</dbReference>
<dbReference type="InterPro" id="IPR013780">
    <property type="entry name" value="Glyco_hydro_b"/>
</dbReference>
<dbReference type="InterPro" id="IPR017853">
    <property type="entry name" value="GH"/>
</dbReference>
<sequence length="638" mass="68732">MSLLSFRGSRSRVPTHLTGLLLAASALAPPAALAANESVRVWLTTTSGSTLAKKLNVEANKTFGPESGSATAIDVNDGVTYQTLDGFGGAMTDASAWLIHNSPQRTAILNDLFSVGAGAGYSVIRLPMGASDFSRFNYTYDDTCCDLNDFSVGHDAAYILPVLQQARAINPEIKIFAVPWSAPAWMKFNNSLTGGGYLRNDLYGTYANYFVRFVQAYNANGVPIHALSMQNEPHNANGSYPTMQMESNDQSIFASQHLRPALNAAGFSGVKLHAWDHNWHDGSGPAGFPHEVMSYNGGQAQAALAGASYHCYESPEGSYTVQSAFHNAYPGKEVHFTECTGGFWATNAAANLEWALQNNLFGPLRNWARTSLYWNIALDPNHGPRVGGCADCRGMLTVDNGNGSYTRNEEYYAWAHLAKVVRPGAVRVGATSLGNNNIETLAFRNPDGSRALIALNSNDGATLSFKVRWGGQAFEYSLPPRSVASFQWGGTTGGTQGPWYRMVNKATGKCLDIVGPSAADGTGLHQWTCHTGASQQWSLVATDGGYSRLVSRYSGKVMDVDGVSAADGARVQQWSWAGGANQQFRPVATSGGYSRFEARHSGKVLDVANCWNTGDGATVQQWVWANNDCQQFRLEAMP</sequence>
<dbReference type="OrthoDB" id="9806701at2"/>
<evidence type="ECO:0000256" key="3">
    <source>
        <dbReference type="ARBA" id="ARBA00022801"/>
    </source>
</evidence>
<dbReference type="SUPFAM" id="SSF51011">
    <property type="entry name" value="Glycosyl hydrolase domain"/>
    <property type="match status" value="1"/>
</dbReference>
<dbReference type="Gene3D" id="2.80.10.50">
    <property type="match status" value="1"/>
</dbReference>